<dbReference type="EMBL" id="JAKCXM010001276">
    <property type="protein sequence ID" value="KAJ0391146.1"/>
    <property type="molecule type" value="Genomic_DNA"/>
</dbReference>
<dbReference type="AlphaFoldDB" id="A0AAD5Q1I5"/>
<evidence type="ECO:0000313" key="3">
    <source>
        <dbReference type="Proteomes" id="UP001209570"/>
    </source>
</evidence>
<organism evidence="2 3">
    <name type="scientific">Pythium insidiosum</name>
    <name type="common">Pythiosis disease agent</name>
    <dbReference type="NCBI Taxonomy" id="114742"/>
    <lineage>
        <taxon>Eukaryota</taxon>
        <taxon>Sar</taxon>
        <taxon>Stramenopiles</taxon>
        <taxon>Oomycota</taxon>
        <taxon>Peronosporomycetes</taxon>
        <taxon>Pythiales</taxon>
        <taxon>Pythiaceae</taxon>
        <taxon>Pythium</taxon>
    </lineage>
</organism>
<feature type="compositionally biased region" description="Low complexity" evidence="1">
    <location>
        <begin position="114"/>
        <end position="137"/>
    </location>
</feature>
<feature type="compositionally biased region" description="Polar residues" evidence="1">
    <location>
        <begin position="75"/>
        <end position="89"/>
    </location>
</feature>
<name>A0AAD5Q1I5_PYTIN</name>
<feature type="compositionally biased region" description="Basic and acidic residues" evidence="1">
    <location>
        <begin position="139"/>
        <end position="149"/>
    </location>
</feature>
<evidence type="ECO:0000313" key="2">
    <source>
        <dbReference type="EMBL" id="KAJ0391146.1"/>
    </source>
</evidence>
<keyword evidence="3" id="KW-1185">Reference proteome</keyword>
<accession>A0AAD5Q1I5</accession>
<proteinExistence type="predicted"/>
<evidence type="ECO:0000256" key="1">
    <source>
        <dbReference type="SAM" id="MobiDB-lite"/>
    </source>
</evidence>
<comment type="caution">
    <text evidence="2">The sequence shown here is derived from an EMBL/GenBank/DDBJ whole genome shotgun (WGS) entry which is preliminary data.</text>
</comment>
<dbReference type="Proteomes" id="UP001209570">
    <property type="component" value="Unassembled WGS sequence"/>
</dbReference>
<gene>
    <name evidence="2" type="ORF">P43SY_011262</name>
</gene>
<sequence length="187" mass="20881">MSGIMYGILSIRRDLFIDILTLPSDQSPFATRSREILDRHLPSNPFYMEIKELLKNQQGESGSWDAVPTYDSFSAAPNRTDSDNVNSFPSAKRLPPLPPLDSDANRIEDEPATPSSSPFFFGSRPTPADAPADLPPLSRDYRAPGRDSNSDPFYNSWDSDRRESDDSATKKPTTWEELRRRAAAAGK</sequence>
<feature type="region of interest" description="Disordered" evidence="1">
    <location>
        <begin position="75"/>
        <end position="187"/>
    </location>
</feature>
<feature type="compositionally biased region" description="Basic and acidic residues" evidence="1">
    <location>
        <begin position="158"/>
        <end position="180"/>
    </location>
</feature>
<reference evidence="2" key="1">
    <citation type="submission" date="2021-12" db="EMBL/GenBank/DDBJ databases">
        <title>Prjna785345.</title>
        <authorList>
            <person name="Rujirawat T."/>
            <person name="Krajaejun T."/>
        </authorList>
    </citation>
    <scope>NUCLEOTIDE SEQUENCE</scope>
    <source>
        <strain evidence="2">Pi057C3</strain>
    </source>
</reference>
<protein>
    <submittedName>
        <fullName evidence="2">Uncharacterized protein</fullName>
    </submittedName>
</protein>